<proteinExistence type="predicted"/>
<gene>
    <name evidence="2" type="ORF">GCM10008905_23990</name>
</gene>
<keyword evidence="3" id="KW-1185">Reference proteome</keyword>
<evidence type="ECO:0000313" key="3">
    <source>
        <dbReference type="Proteomes" id="UP001500339"/>
    </source>
</evidence>
<dbReference type="RefSeq" id="WP_343770001.1">
    <property type="nucleotide sequence ID" value="NZ_BAAACF010000003.1"/>
</dbReference>
<evidence type="ECO:0008006" key="4">
    <source>
        <dbReference type="Google" id="ProtNLM"/>
    </source>
</evidence>
<feature type="compositionally biased region" description="Polar residues" evidence="1">
    <location>
        <begin position="16"/>
        <end position="45"/>
    </location>
</feature>
<dbReference type="Proteomes" id="UP001500339">
    <property type="component" value="Unassembled WGS sequence"/>
</dbReference>
<comment type="caution">
    <text evidence="2">The sequence shown here is derived from an EMBL/GenBank/DDBJ whole genome shotgun (WGS) entry which is preliminary data.</text>
</comment>
<protein>
    <recommendedName>
        <fullName evidence="4">Small, acid-soluble spore protein gamma-type</fullName>
    </recommendedName>
</protein>
<evidence type="ECO:0000313" key="2">
    <source>
        <dbReference type="EMBL" id="GAA0726946.1"/>
    </source>
</evidence>
<accession>A0ABN1J2P3</accession>
<name>A0ABN1J2P3_9CLOT</name>
<feature type="region of interest" description="Disordered" evidence="1">
    <location>
        <begin position="1"/>
        <end position="64"/>
    </location>
</feature>
<sequence>MDNNYIQEAKKKMNESKNSAGMTNNAMATGMTNGMTSSASENESALQEARRLNAESRAKKGTLS</sequence>
<reference evidence="2 3" key="1">
    <citation type="journal article" date="2019" name="Int. J. Syst. Evol. Microbiol.">
        <title>The Global Catalogue of Microorganisms (GCM) 10K type strain sequencing project: providing services to taxonomists for standard genome sequencing and annotation.</title>
        <authorList>
            <consortium name="The Broad Institute Genomics Platform"/>
            <consortium name="The Broad Institute Genome Sequencing Center for Infectious Disease"/>
            <person name="Wu L."/>
            <person name="Ma J."/>
        </authorList>
    </citation>
    <scope>NUCLEOTIDE SEQUENCE [LARGE SCALE GENOMIC DNA]</scope>
    <source>
        <strain evidence="2 3">JCM 1405</strain>
    </source>
</reference>
<organism evidence="2 3">
    <name type="scientific">Clostridium malenominatum</name>
    <dbReference type="NCBI Taxonomy" id="1539"/>
    <lineage>
        <taxon>Bacteria</taxon>
        <taxon>Bacillati</taxon>
        <taxon>Bacillota</taxon>
        <taxon>Clostridia</taxon>
        <taxon>Eubacteriales</taxon>
        <taxon>Clostridiaceae</taxon>
        <taxon>Clostridium</taxon>
    </lineage>
</organism>
<evidence type="ECO:0000256" key="1">
    <source>
        <dbReference type="SAM" id="MobiDB-lite"/>
    </source>
</evidence>
<dbReference type="EMBL" id="BAAACF010000003">
    <property type="protein sequence ID" value="GAA0726946.1"/>
    <property type="molecule type" value="Genomic_DNA"/>
</dbReference>
<feature type="compositionally biased region" description="Basic and acidic residues" evidence="1">
    <location>
        <begin position="48"/>
        <end position="58"/>
    </location>
</feature>